<evidence type="ECO:0000256" key="5">
    <source>
        <dbReference type="ARBA" id="ARBA00022777"/>
    </source>
</evidence>
<dbReference type="PROSITE" id="PS00109">
    <property type="entry name" value="PROTEIN_KINASE_TYR"/>
    <property type="match status" value="1"/>
</dbReference>
<proteinExistence type="predicted"/>
<dbReference type="GO" id="GO:0004674">
    <property type="term" value="F:protein serine/threonine kinase activity"/>
    <property type="evidence" value="ECO:0007669"/>
    <property type="project" value="UniProtKB-EC"/>
</dbReference>
<reference evidence="11 12" key="1">
    <citation type="submission" date="2024-09" db="EMBL/GenBank/DDBJ databases">
        <authorList>
            <person name="Sun Q."/>
            <person name="Mori K."/>
        </authorList>
    </citation>
    <scope>NUCLEOTIDE SEQUENCE [LARGE SCALE GENOMIC DNA]</scope>
    <source>
        <strain evidence="11 12">TBRC 0563</strain>
    </source>
</reference>
<dbReference type="InterPro" id="IPR011009">
    <property type="entry name" value="Kinase-like_dom_sf"/>
</dbReference>
<dbReference type="SUPFAM" id="SSF56112">
    <property type="entry name" value="Protein kinase-like (PK-like)"/>
    <property type="match status" value="1"/>
</dbReference>
<organism evidence="11 12">
    <name type="scientific">Actinoallomurus acaciae</name>
    <dbReference type="NCBI Taxonomy" id="502577"/>
    <lineage>
        <taxon>Bacteria</taxon>
        <taxon>Bacillati</taxon>
        <taxon>Actinomycetota</taxon>
        <taxon>Actinomycetes</taxon>
        <taxon>Streptosporangiales</taxon>
        <taxon>Thermomonosporaceae</taxon>
        <taxon>Actinoallomurus</taxon>
    </lineage>
</organism>
<keyword evidence="4 7" id="KW-0547">Nucleotide-binding</keyword>
<name>A0ABV5Y7U0_9ACTN</name>
<dbReference type="PROSITE" id="PS50011">
    <property type="entry name" value="PROTEIN_KINASE_DOM"/>
    <property type="match status" value="1"/>
</dbReference>
<feature type="transmembrane region" description="Helical" evidence="9">
    <location>
        <begin position="360"/>
        <end position="382"/>
    </location>
</feature>
<dbReference type="InterPro" id="IPR000719">
    <property type="entry name" value="Prot_kinase_dom"/>
</dbReference>
<evidence type="ECO:0000313" key="12">
    <source>
        <dbReference type="Proteomes" id="UP001589627"/>
    </source>
</evidence>
<dbReference type="Pfam" id="PF00069">
    <property type="entry name" value="Pkinase"/>
    <property type="match status" value="1"/>
</dbReference>
<dbReference type="PANTHER" id="PTHR43289:SF6">
    <property type="entry name" value="SERINE_THREONINE-PROTEIN KINASE NEKL-3"/>
    <property type="match status" value="1"/>
</dbReference>
<dbReference type="CDD" id="cd14014">
    <property type="entry name" value="STKc_PknB_like"/>
    <property type="match status" value="1"/>
</dbReference>
<dbReference type="Gene3D" id="3.30.200.20">
    <property type="entry name" value="Phosphorylase Kinase, domain 1"/>
    <property type="match status" value="1"/>
</dbReference>
<evidence type="ECO:0000256" key="4">
    <source>
        <dbReference type="ARBA" id="ARBA00022741"/>
    </source>
</evidence>
<keyword evidence="2" id="KW-0723">Serine/threonine-protein kinase</keyword>
<dbReference type="InterPro" id="IPR008266">
    <property type="entry name" value="Tyr_kinase_AS"/>
</dbReference>
<comment type="caution">
    <text evidence="11">The sequence shown here is derived from an EMBL/GenBank/DDBJ whole genome shotgun (WGS) entry which is preliminary data.</text>
</comment>
<gene>
    <name evidence="11" type="ORF">ACFFNX_00885</name>
</gene>
<feature type="region of interest" description="Disordered" evidence="8">
    <location>
        <begin position="285"/>
        <end position="316"/>
    </location>
</feature>
<feature type="domain" description="Protein kinase" evidence="10">
    <location>
        <begin position="13"/>
        <end position="271"/>
    </location>
</feature>
<dbReference type="Proteomes" id="UP001589627">
    <property type="component" value="Unassembled WGS sequence"/>
</dbReference>
<feature type="binding site" evidence="7">
    <location>
        <position position="42"/>
    </location>
    <ligand>
        <name>ATP</name>
        <dbReference type="ChEBI" id="CHEBI:30616"/>
    </ligand>
</feature>
<keyword evidence="6 7" id="KW-0067">ATP-binding</keyword>
<keyword evidence="12" id="KW-1185">Reference proteome</keyword>
<dbReference type="EC" id="2.7.11.1" evidence="1"/>
<evidence type="ECO:0000313" key="11">
    <source>
        <dbReference type="EMBL" id="MFB9830748.1"/>
    </source>
</evidence>
<evidence type="ECO:0000256" key="1">
    <source>
        <dbReference type="ARBA" id="ARBA00012513"/>
    </source>
</evidence>
<evidence type="ECO:0000256" key="3">
    <source>
        <dbReference type="ARBA" id="ARBA00022679"/>
    </source>
</evidence>
<keyword evidence="5 11" id="KW-0418">Kinase</keyword>
<protein>
    <recommendedName>
        <fullName evidence="1">non-specific serine/threonine protein kinase</fullName>
        <ecNumber evidence="1">2.7.11.1</ecNumber>
    </recommendedName>
</protein>
<dbReference type="PANTHER" id="PTHR43289">
    <property type="entry name" value="MITOGEN-ACTIVATED PROTEIN KINASE KINASE KINASE 20-RELATED"/>
    <property type="match status" value="1"/>
</dbReference>
<feature type="compositionally biased region" description="Polar residues" evidence="8">
    <location>
        <begin position="285"/>
        <end position="296"/>
    </location>
</feature>
<dbReference type="EMBL" id="JBHLZP010000002">
    <property type="protein sequence ID" value="MFB9830748.1"/>
    <property type="molecule type" value="Genomic_DNA"/>
</dbReference>
<keyword evidence="3 11" id="KW-0808">Transferase</keyword>
<dbReference type="PROSITE" id="PS00107">
    <property type="entry name" value="PROTEIN_KINASE_ATP"/>
    <property type="match status" value="1"/>
</dbReference>
<evidence type="ECO:0000259" key="10">
    <source>
        <dbReference type="PROSITE" id="PS50011"/>
    </source>
</evidence>
<sequence length="536" mass="57255">MPSSAERTIAGRYRLLDALGRGGMGIVWRARDEYLQRDVAVKEILLPGGLDDASRTGLLERFVREARAAARLDHPAIIAVYDVVTEDDLPWIVMQLIRGRSLDQLVSEHGPLPAERVAAIGLQMLDALDTAHAAGILHRDVTPRNVLVGDDNRIVLTDFGIAAMAGATALTQTGALIGSPGYMAPERLRGRPAGPESDLWSLGAVLYFAVEGRRAYIADEVPVLIGMVLSGEPEPPTRAGPLAPVLKDLLTKDPATRLSTEVTRRRLRAVTEAGDTADRALREPTTVTPASWSQPETYGEAERPYGPVPVEPAYSGGRPPAGPYRAGAAPYAVGPSVSSPPGFVPGTRPAKANVSAKPSMIALTCALLVFVGVAGVVVNLAWNPLGIVGEGKFSTAPPCGGITSAVLDKVIPQPRHAVGDHCEWWSLANGNLDLQVLSTTRYTRSWWHSAADRAHSGMNRLRSTDQLRDELVVGDEKAITRESGEESNGSGAVVIWFRVDNLVVKMMLTDPKGSANAYFGVIGAARDIVRSLANQH</sequence>
<dbReference type="RefSeq" id="WP_378193453.1">
    <property type="nucleotide sequence ID" value="NZ_JBHLZP010000002.1"/>
</dbReference>
<dbReference type="Gene3D" id="1.10.510.10">
    <property type="entry name" value="Transferase(Phosphotransferase) domain 1"/>
    <property type="match status" value="1"/>
</dbReference>
<evidence type="ECO:0000256" key="6">
    <source>
        <dbReference type="ARBA" id="ARBA00022840"/>
    </source>
</evidence>
<evidence type="ECO:0000256" key="7">
    <source>
        <dbReference type="PROSITE-ProRule" id="PRU10141"/>
    </source>
</evidence>
<dbReference type="InterPro" id="IPR017441">
    <property type="entry name" value="Protein_kinase_ATP_BS"/>
</dbReference>
<accession>A0ABV5Y7U0</accession>
<keyword evidence="9" id="KW-1133">Transmembrane helix</keyword>
<keyword evidence="9" id="KW-0812">Transmembrane</keyword>
<evidence type="ECO:0000256" key="8">
    <source>
        <dbReference type="SAM" id="MobiDB-lite"/>
    </source>
</evidence>
<evidence type="ECO:0000256" key="2">
    <source>
        <dbReference type="ARBA" id="ARBA00022527"/>
    </source>
</evidence>
<evidence type="ECO:0000256" key="9">
    <source>
        <dbReference type="SAM" id="Phobius"/>
    </source>
</evidence>
<keyword evidence="9" id="KW-0472">Membrane</keyword>